<accession>A0A8J2BRL8</accession>
<organism evidence="10 11">
    <name type="scientific">Candidatus Methylacidithermus pantelleriae</name>
    <dbReference type="NCBI Taxonomy" id="2744239"/>
    <lineage>
        <taxon>Bacteria</taxon>
        <taxon>Pseudomonadati</taxon>
        <taxon>Verrucomicrobiota</taxon>
        <taxon>Methylacidiphilae</taxon>
        <taxon>Methylacidiphilales</taxon>
        <taxon>Methylacidiphilaceae</taxon>
        <taxon>Candidatus Methylacidithermus</taxon>
    </lineage>
</organism>
<gene>
    <name evidence="10" type="primary">csd</name>
    <name evidence="10" type="ORF">MPNT_490008</name>
</gene>
<reference evidence="10" key="1">
    <citation type="submission" date="2021-02" db="EMBL/GenBank/DDBJ databases">
        <authorList>
            <person name="Cremers G."/>
            <person name="Picone N."/>
        </authorList>
    </citation>
    <scope>NUCLEOTIDE SEQUENCE</scope>
    <source>
        <strain evidence="10">PQ17</strain>
    </source>
</reference>
<dbReference type="PANTHER" id="PTHR43586:SF8">
    <property type="entry name" value="CYSTEINE DESULFURASE 1, CHLOROPLASTIC"/>
    <property type="match status" value="1"/>
</dbReference>
<dbReference type="EMBL" id="CAJNOB010000044">
    <property type="protein sequence ID" value="CAF0702166.1"/>
    <property type="molecule type" value="Genomic_DNA"/>
</dbReference>
<keyword evidence="4 8" id="KW-0808">Transferase</keyword>
<comment type="catalytic activity">
    <reaction evidence="6 8">
        <text>(sulfur carrier)-H + L-cysteine = (sulfur carrier)-SH + L-alanine</text>
        <dbReference type="Rhea" id="RHEA:43892"/>
        <dbReference type="Rhea" id="RHEA-COMP:14737"/>
        <dbReference type="Rhea" id="RHEA-COMP:14739"/>
        <dbReference type="ChEBI" id="CHEBI:29917"/>
        <dbReference type="ChEBI" id="CHEBI:35235"/>
        <dbReference type="ChEBI" id="CHEBI:57972"/>
        <dbReference type="ChEBI" id="CHEBI:64428"/>
        <dbReference type="EC" id="2.8.1.7"/>
    </reaction>
</comment>
<dbReference type="Pfam" id="PF00266">
    <property type="entry name" value="Aminotran_5"/>
    <property type="match status" value="1"/>
</dbReference>
<dbReference type="CDD" id="cd06453">
    <property type="entry name" value="SufS_like"/>
    <property type="match status" value="1"/>
</dbReference>
<comment type="similarity">
    <text evidence="3 8">Belongs to the class-V pyridoxal-phosphate-dependent aminotransferase family. Csd subfamily.</text>
</comment>
<evidence type="ECO:0000256" key="3">
    <source>
        <dbReference type="ARBA" id="ARBA00010447"/>
    </source>
</evidence>
<dbReference type="Gene3D" id="3.90.1150.10">
    <property type="entry name" value="Aspartate Aminotransferase, domain 1"/>
    <property type="match status" value="1"/>
</dbReference>
<dbReference type="NCBIfam" id="TIGR01979">
    <property type="entry name" value="sufS"/>
    <property type="match status" value="1"/>
</dbReference>
<name>A0A8J2BRL8_9BACT</name>
<proteinExistence type="inferred from homology"/>
<dbReference type="Proteomes" id="UP000663859">
    <property type="component" value="Unassembled WGS sequence"/>
</dbReference>
<dbReference type="Gene3D" id="3.40.640.10">
    <property type="entry name" value="Type I PLP-dependent aspartate aminotransferase-like (Major domain)"/>
    <property type="match status" value="1"/>
</dbReference>
<dbReference type="GO" id="GO:0006534">
    <property type="term" value="P:cysteine metabolic process"/>
    <property type="evidence" value="ECO:0007669"/>
    <property type="project" value="UniProtKB-UniRule"/>
</dbReference>
<evidence type="ECO:0000313" key="11">
    <source>
        <dbReference type="Proteomes" id="UP000663859"/>
    </source>
</evidence>
<comment type="function">
    <text evidence="2 8">Catalyzes the removal of elemental sulfur and selenium atoms from L-cysteine, L-cystine, L-selenocysteine, and L-selenocystine to produce L-alanine.</text>
</comment>
<evidence type="ECO:0000259" key="9">
    <source>
        <dbReference type="Pfam" id="PF00266"/>
    </source>
</evidence>
<dbReference type="InterPro" id="IPR010970">
    <property type="entry name" value="Cys_dSase_SufS"/>
</dbReference>
<comment type="caution">
    <text evidence="10">The sequence shown here is derived from an EMBL/GenBank/DDBJ whole genome shotgun (WGS) entry which is preliminary data.</text>
</comment>
<dbReference type="PROSITE" id="PS00595">
    <property type="entry name" value="AA_TRANSFER_CLASS_5"/>
    <property type="match status" value="1"/>
</dbReference>
<dbReference type="InterPro" id="IPR015421">
    <property type="entry name" value="PyrdxlP-dep_Trfase_major"/>
</dbReference>
<dbReference type="InterPro" id="IPR016454">
    <property type="entry name" value="Cysteine_dSase"/>
</dbReference>
<dbReference type="InterPro" id="IPR015422">
    <property type="entry name" value="PyrdxlP-dep_Trfase_small"/>
</dbReference>
<dbReference type="InterPro" id="IPR000192">
    <property type="entry name" value="Aminotrans_V_dom"/>
</dbReference>
<dbReference type="InterPro" id="IPR020578">
    <property type="entry name" value="Aminotrans_V_PyrdxlP_BS"/>
</dbReference>
<dbReference type="PIRSF" id="PIRSF005572">
    <property type="entry name" value="NifS"/>
    <property type="match status" value="1"/>
</dbReference>
<comment type="cofactor">
    <cofactor evidence="1 7">
        <name>pyridoxal 5'-phosphate</name>
        <dbReference type="ChEBI" id="CHEBI:597326"/>
    </cofactor>
</comment>
<protein>
    <recommendedName>
        <fullName evidence="8">Cysteine desulfurase</fullName>
        <ecNumber evidence="8">2.8.1.7</ecNumber>
    </recommendedName>
</protein>
<dbReference type="GO" id="GO:0030170">
    <property type="term" value="F:pyridoxal phosphate binding"/>
    <property type="evidence" value="ECO:0007669"/>
    <property type="project" value="UniProtKB-UniRule"/>
</dbReference>
<dbReference type="AlphaFoldDB" id="A0A8J2BRL8"/>
<keyword evidence="11" id="KW-1185">Reference proteome</keyword>
<keyword evidence="5 8" id="KW-0663">Pyridoxal phosphate</keyword>
<evidence type="ECO:0000256" key="8">
    <source>
        <dbReference type="RuleBase" id="RU004506"/>
    </source>
</evidence>
<evidence type="ECO:0000313" key="10">
    <source>
        <dbReference type="EMBL" id="CAF0702166.1"/>
    </source>
</evidence>
<dbReference type="GO" id="GO:0031071">
    <property type="term" value="F:cysteine desulfurase activity"/>
    <property type="evidence" value="ECO:0007669"/>
    <property type="project" value="UniProtKB-UniRule"/>
</dbReference>
<evidence type="ECO:0000256" key="2">
    <source>
        <dbReference type="ARBA" id="ARBA00002824"/>
    </source>
</evidence>
<evidence type="ECO:0000256" key="1">
    <source>
        <dbReference type="ARBA" id="ARBA00001933"/>
    </source>
</evidence>
<evidence type="ECO:0000256" key="6">
    <source>
        <dbReference type="ARBA" id="ARBA00050776"/>
    </source>
</evidence>
<dbReference type="InterPro" id="IPR015424">
    <property type="entry name" value="PyrdxlP-dep_Trfase"/>
</dbReference>
<dbReference type="EC" id="2.8.1.7" evidence="8"/>
<evidence type="ECO:0000256" key="7">
    <source>
        <dbReference type="RuleBase" id="RU004504"/>
    </source>
</evidence>
<evidence type="ECO:0000256" key="4">
    <source>
        <dbReference type="ARBA" id="ARBA00022679"/>
    </source>
</evidence>
<sequence>MERFYREHNANIQRGVHELAEEATQLYEEARQEVAQFLKAGSPREIVFVRGTTEALNLLAWCLGRAVLHPGDEILLTEMEHHSNIVPWQWVAEVTGVRLQVARILDNGEIDCEDWERKLTDKTRIVTFPHASNVLGTLNPVRHLARLAHRFGAVVVVDGAQAAGHIPVDVQELECDFYAFSGHKALGPMGIGVLYGRWECLERLPPYQGGGGMIQAVFWDRTLVAPPPRRFEAGTPNVAGAVGLAVALQYLRSVGMDTIRSHEQKLIDYAQNQLSSLPGIRLVADPKERIAIVSFVVEGVHAHDVATILDREGVAVRAGHHCAMPLMNRLGFSGTVRASFALYNTFQEVDQLVLGLKKVWEIFGHG</sequence>
<feature type="domain" description="Aminotransferase class V" evidence="9">
    <location>
        <begin position="1"/>
        <end position="352"/>
    </location>
</feature>
<dbReference type="PANTHER" id="PTHR43586">
    <property type="entry name" value="CYSTEINE DESULFURASE"/>
    <property type="match status" value="1"/>
</dbReference>
<evidence type="ECO:0000256" key="5">
    <source>
        <dbReference type="ARBA" id="ARBA00022898"/>
    </source>
</evidence>
<dbReference type="SUPFAM" id="SSF53383">
    <property type="entry name" value="PLP-dependent transferases"/>
    <property type="match status" value="1"/>
</dbReference>